<evidence type="ECO:0000259" key="1">
    <source>
        <dbReference type="Pfam" id="PF13577"/>
    </source>
</evidence>
<dbReference type="InterPro" id="IPR032710">
    <property type="entry name" value="NTF2-like_dom_sf"/>
</dbReference>
<comment type="caution">
    <text evidence="2">The sequence shown here is derived from an EMBL/GenBank/DDBJ whole genome shotgun (WGS) entry which is preliminary data.</text>
</comment>
<organism evidence="2 3">
    <name type="scientific">Aspergillus steynii IBT 23096</name>
    <dbReference type="NCBI Taxonomy" id="1392250"/>
    <lineage>
        <taxon>Eukaryota</taxon>
        <taxon>Fungi</taxon>
        <taxon>Dikarya</taxon>
        <taxon>Ascomycota</taxon>
        <taxon>Pezizomycotina</taxon>
        <taxon>Eurotiomycetes</taxon>
        <taxon>Eurotiomycetidae</taxon>
        <taxon>Eurotiales</taxon>
        <taxon>Aspergillaceae</taxon>
        <taxon>Aspergillus</taxon>
        <taxon>Aspergillus subgen. Circumdati</taxon>
    </lineage>
</organism>
<dbReference type="Proteomes" id="UP000234275">
    <property type="component" value="Unassembled WGS sequence"/>
</dbReference>
<dbReference type="SUPFAM" id="SSF54427">
    <property type="entry name" value="NTF2-like"/>
    <property type="match status" value="1"/>
</dbReference>
<feature type="domain" description="SnoaL-like" evidence="1">
    <location>
        <begin position="15"/>
        <end position="144"/>
    </location>
</feature>
<dbReference type="GeneID" id="36561951"/>
<dbReference type="VEuPathDB" id="FungiDB:P170DRAFT_504876"/>
<evidence type="ECO:0000313" key="2">
    <source>
        <dbReference type="EMBL" id="PLB54052.1"/>
    </source>
</evidence>
<dbReference type="InterPro" id="IPR037401">
    <property type="entry name" value="SnoaL-like"/>
</dbReference>
<accession>A0A2I2GME0</accession>
<reference evidence="2 3" key="1">
    <citation type="submission" date="2016-12" db="EMBL/GenBank/DDBJ databases">
        <title>The genomes of Aspergillus section Nigri reveals drivers in fungal speciation.</title>
        <authorList>
            <consortium name="DOE Joint Genome Institute"/>
            <person name="Vesth T.C."/>
            <person name="Nybo J."/>
            <person name="Theobald S."/>
            <person name="Brandl J."/>
            <person name="Frisvad J.C."/>
            <person name="Nielsen K.F."/>
            <person name="Lyhne E.K."/>
            <person name="Kogle M.E."/>
            <person name="Kuo A."/>
            <person name="Riley R."/>
            <person name="Clum A."/>
            <person name="Nolan M."/>
            <person name="Lipzen A."/>
            <person name="Salamov A."/>
            <person name="Henrissat B."/>
            <person name="Wiebenga A."/>
            <person name="De Vries R.P."/>
            <person name="Grigoriev I.V."/>
            <person name="Mortensen U.H."/>
            <person name="Andersen M.R."/>
            <person name="Baker S.E."/>
        </authorList>
    </citation>
    <scope>NUCLEOTIDE SEQUENCE [LARGE SCALE GENOMIC DNA]</scope>
    <source>
        <strain evidence="2 3">IBT 23096</strain>
    </source>
</reference>
<dbReference type="AlphaFoldDB" id="A0A2I2GME0"/>
<dbReference type="EMBL" id="MSFO01000001">
    <property type="protein sequence ID" value="PLB54052.1"/>
    <property type="molecule type" value="Genomic_DNA"/>
</dbReference>
<evidence type="ECO:0000313" key="3">
    <source>
        <dbReference type="Proteomes" id="UP000234275"/>
    </source>
</evidence>
<dbReference type="RefSeq" id="XP_024709354.1">
    <property type="nucleotide sequence ID" value="XM_024854245.1"/>
</dbReference>
<dbReference type="Pfam" id="PF13577">
    <property type="entry name" value="SnoaL_4"/>
    <property type="match status" value="1"/>
</dbReference>
<name>A0A2I2GME0_9EURO</name>
<keyword evidence="3" id="KW-1185">Reference proteome</keyword>
<dbReference type="STRING" id="1392250.A0A2I2GME0"/>
<protein>
    <recommendedName>
        <fullName evidence="1">SnoaL-like domain-containing protein</fullName>
    </recommendedName>
</protein>
<dbReference type="OrthoDB" id="2148716at2759"/>
<sequence length="161" mass="17541">MTTIPNLPPSLSPALTGREAISDAVFRFVQALDTSDLALFDSVFMPESTFEINGRLIEGLPALHTDCFEAISKLDTTHFVTNIRINIADSATEASLTASALSQHYGGGKGMQPDQKRLLVGSLYYVDLVKDSGDENGLWKIKAFNMNSTWAEGDWGVLRGE</sequence>
<proteinExistence type="predicted"/>
<dbReference type="Gene3D" id="3.10.450.50">
    <property type="match status" value="1"/>
</dbReference>
<gene>
    <name evidence="2" type="ORF">P170DRAFT_504876</name>
</gene>